<name>A0ABV1JYB6_9PSEU</name>
<evidence type="ECO:0000313" key="1">
    <source>
        <dbReference type="EMBL" id="MEQ3540569.1"/>
    </source>
</evidence>
<accession>A0ABV1JYB6</accession>
<dbReference type="EMBL" id="JBEDNP010000010">
    <property type="protein sequence ID" value="MEQ3540569.1"/>
    <property type="molecule type" value="Genomic_DNA"/>
</dbReference>
<evidence type="ECO:0000313" key="2">
    <source>
        <dbReference type="Proteomes" id="UP001464923"/>
    </source>
</evidence>
<dbReference type="PANTHER" id="PTHR43153:SF1">
    <property type="entry name" value="ELECTRON TRANSFER FLAVOPROTEIN SUBUNIT ALPHA, MITOCHONDRIAL"/>
    <property type="match status" value="1"/>
</dbReference>
<comment type="caution">
    <text evidence="1">The sequence shown here is derived from an EMBL/GenBank/DDBJ whole genome shotgun (WGS) entry which is preliminary data.</text>
</comment>
<gene>
    <name evidence="1" type="ORF">WHI96_17265</name>
</gene>
<proteinExistence type="predicted"/>
<protein>
    <submittedName>
        <fullName evidence="1">Electron transfer flavoprotein subunit alpha/FixB family protein</fullName>
    </submittedName>
</protein>
<keyword evidence="2" id="KW-1185">Reference proteome</keyword>
<dbReference type="InterPro" id="IPR001308">
    <property type="entry name" value="ETF_a/FixB"/>
</dbReference>
<dbReference type="PANTHER" id="PTHR43153">
    <property type="entry name" value="ELECTRON TRANSFER FLAVOPROTEIN ALPHA"/>
    <property type="match status" value="1"/>
</dbReference>
<organism evidence="1 2">
    <name type="scientific">Pseudonocardia tropica</name>
    <dbReference type="NCBI Taxonomy" id="681289"/>
    <lineage>
        <taxon>Bacteria</taxon>
        <taxon>Bacillati</taxon>
        <taxon>Actinomycetota</taxon>
        <taxon>Actinomycetes</taxon>
        <taxon>Pseudonocardiales</taxon>
        <taxon>Pseudonocardiaceae</taxon>
        <taxon>Pseudonocardia</taxon>
    </lineage>
</organism>
<dbReference type="Gene3D" id="3.40.50.1220">
    <property type="entry name" value="TPP-binding domain"/>
    <property type="match status" value="1"/>
</dbReference>
<dbReference type="Proteomes" id="UP001464923">
    <property type="component" value="Unassembled WGS sequence"/>
</dbReference>
<reference evidence="1 2" key="1">
    <citation type="submission" date="2024-03" db="EMBL/GenBank/DDBJ databases">
        <title>Draft genome sequence of Pseudonocardia tropica JCM 19149.</title>
        <authorList>
            <person name="Butdee W."/>
            <person name="Duangmal K."/>
        </authorList>
    </citation>
    <scope>NUCLEOTIDE SEQUENCE [LARGE SCALE GENOMIC DNA]</scope>
    <source>
        <strain evidence="1 2">JCM 19149</strain>
    </source>
</reference>
<feature type="non-terminal residue" evidence="1">
    <location>
        <position position="1"/>
    </location>
</feature>
<dbReference type="SUPFAM" id="SSF52467">
    <property type="entry name" value="DHS-like NAD/FAD-binding domain"/>
    <property type="match status" value="1"/>
</dbReference>
<sequence>TSKTIVAVNKDEEAPIFEIADFGIVGDLFTVAPQLQEEVAKRKG</sequence>
<dbReference type="InterPro" id="IPR029035">
    <property type="entry name" value="DHS-like_NAD/FAD-binding_dom"/>
</dbReference>